<dbReference type="GeneID" id="37000173"/>
<comment type="similarity">
    <text evidence="1">Belongs to the ATG101 family.</text>
</comment>
<dbReference type="EMBL" id="PKFP01000008">
    <property type="protein sequence ID" value="PVH17287.1"/>
    <property type="molecule type" value="Genomic_DNA"/>
</dbReference>
<gene>
    <name evidence="5" type="ORF">CXQ87_000171</name>
</gene>
<evidence type="ECO:0000256" key="3">
    <source>
        <dbReference type="ARBA" id="ARBA00023006"/>
    </source>
</evidence>
<dbReference type="RefSeq" id="XP_025338227.1">
    <property type="nucleotide sequence ID" value="XM_025478754.1"/>
</dbReference>
<evidence type="ECO:0000256" key="2">
    <source>
        <dbReference type="ARBA" id="ARBA00018874"/>
    </source>
</evidence>
<reference evidence="5 6" key="1">
    <citation type="submission" date="2017-12" db="EMBL/GenBank/DDBJ databases">
        <title>Genome Sequence of the Amphotericin B-resistant Candida duobushaemulonii strain, B09383.</title>
        <authorList>
            <person name="Chow N.A."/>
            <person name="Gade L."/>
            <person name="Batra D."/>
            <person name="Rowe L.A."/>
            <person name="Loparev V.N."/>
            <person name="Litvintseva A.P."/>
        </authorList>
    </citation>
    <scope>NUCLEOTIDE SEQUENCE [LARGE SCALE GENOMIC DNA]</scope>
    <source>
        <strain evidence="5 6">B09383</strain>
    </source>
</reference>
<keyword evidence="6" id="KW-1185">Reference proteome</keyword>
<feature type="region of interest" description="Disordered" evidence="4">
    <location>
        <begin position="199"/>
        <end position="228"/>
    </location>
</feature>
<sequence>MDFTLNLTADRAVVRESLKGMFNEFVMTENKLTSGVLWCIFFHRLFGPIAPSSHEFMGIPYPVANNLPDIDSLFDQKIDQLIRKGFGSADSLSQPKVGQLLVSFHKTSKIKKKSSWFGHVKDDLSQDTSVWESWRINVNCRPVPPEKLPADTASMHDKGVQSSRQSFEETLMTIYEKIDSKKDHIPPITTLDVSPFPYEIEVDPKSPKKPPPPPDDESWGNYIKKMLD</sequence>
<protein>
    <recommendedName>
        <fullName evidence="2">Autophagy-related protein 101</fullName>
    </recommendedName>
</protein>
<evidence type="ECO:0000313" key="5">
    <source>
        <dbReference type="EMBL" id="PVH17287.1"/>
    </source>
</evidence>
<proteinExistence type="inferred from homology"/>
<dbReference type="GO" id="GO:0019901">
    <property type="term" value="F:protein kinase binding"/>
    <property type="evidence" value="ECO:0007669"/>
    <property type="project" value="TreeGrafter"/>
</dbReference>
<organism evidence="5 6">
    <name type="scientific">Candidozyma duobushaemuli</name>
    <dbReference type="NCBI Taxonomy" id="1231522"/>
    <lineage>
        <taxon>Eukaryota</taxon>
        <taxon>Fungi</taxon>
        <taxon>Dikarya</taxon>
        <taxon>Ascomycota</taxon>
        <taxon>Saccharomycotina</taxon>
        <taxon>Pichiomycetes</taxon>
        <taxon>Metschnikowiaceae</taxon>
        <taxon>Candidozyma</taxon>
    </lineage>
</organism>
<keyword evidence="3" id="KW-0072">Autophagy</keyword>
<dbReference type="Proteomes" id="UP000244406">
    <property type="component" value="Unassembled WGS sequence"/>
</dbReference>
<dbReference type="GO" id="GO:0000407">
    <property type="term" value="C:phagophore assembly site"/>
    <property type="evidence" value="ECO:0007669"/>
    <property type="project" value="TreeGrafter"/>
</dbReference>
<dbReference type="VEuPathDB" id="FungiDB:CXQ87_000171"/>
<accession>A0A2V1AG15</accession>
<comment type="caution">
    <text evidence="5">The sequence shown here is derived from an EMBL/GenBank/DDBJ whole genome shotgun (WGS) entry which is preliminary data.</text>
</comment>
<dbReference type="GO" id="GO:1990316">
    <property type="term" value="C:Atg1/ULK1 kinase complex"/>
    <property type="evidence" value="ECO:0007669"/>
    <property type="project" value="TreeGrafter"/>
</dbReference>
<dbReference type="GO" id="GO:0000045">
    <property type="term" value="P:autophagosome assembly"/>
    <property type="evidence" value="ECO:0007669"/>
    <property type="project" value="TreeGrafter"/>
</dbReference>
<dbReference type="InterPro" id="IPR012445">
    <property type="entry name" value="ATG101"/>
</dbReference>
<dbReference type="Pfam" id="PF07855">
    <property type="entry name" value="ATG101"/>
    <property type="match status" value="1"/>
</dbReference>
<dbReference type="AlphaFoldDB" id="A0A2V1AG15"/>
<name>A0A2V1AG15_9ASCO</name>
<dbReference type="PANTHER" id="PTHR13292:SF0">
    <property type="entry name" value="AUTOPHAGY-RELATED PROTEIN 101"/>
    <property type="match status" value="1"/>
</dbReference>
<evidence type="ECO:0000256" key="4">
    <source>
        <dbReference type="SAM" id="MobiDB-lite"/>
    </source>
</evidence>
<evidence type="ECO:0000256" key="1">
    <source>
        <dbReference type="ARBA" id="ARBA00007130"/>
    </source>
</evidence>
<dbReference type="PANTHER" id="PTHR13292">
    <property type="entry name" value="AUTOPHAGY-RELATED PROTEIN 101"/>
    <property type="match status" value="1"/>
</dbReference>
<evidence type="ECO:0000313" key="6">
    <source>
        <dbReference type="Proteomes" id="UP000244406"/>
    </source>
</evidence>